<dbReference type="Proteomes" id="UP001457282">
    <property type="component" value="Unassembled WGS sequence"/>
</dbReference>
<reference evidence="1 2" key="1">
    <citation type="journal article" date="2023" name="G3 (Bethesda)">
        <title>A chromosome-length genome assembly and annotation of blackberry (Rubus argutus, cv. 'Hillquist').</title>
        <authorList>
            <person name="Bruna T."/>
            <person name="Aryal R."/>
            <person name="Dudchenko O."/>
            <person name="Sargent D.J."/>
            <person name="Mead D."/>
            <person name="Buti M."/>
            <person name="Cavallini A."/>
            <person name="Hytonen T."/>
            <person name="Andres J."/>
            <person name="Pham M."/>
            <person name="Weisz D."/>
            <person name="Mascagni F."/>
            <person name="Usai G."/>
            <person name="Natali L."/>
            <person name="Bassil N."/>
            <person name="Fernandez G.E."/>
            <person name="Lomsadze A."/>
            <person name="Armour M."/>
            <person name="Olukolu B."/>
            <person name="Poorten T."/>
            <person name="Britton C."/>
            <person name="Davik J."/>
            <person name="Ashrafi H."/>
            <person name="Aiden E.L."/>
            <person name="Borodovsky M."/>
            <person name="Worthington M."/>
        </authorList>
    </citation>
    <scope>NUCLEOTIDE SEQUENCE [LARGE SCALE GENOMIC DNA]</scope>
    <source>
        <strain evidence="1">PI 553951</strain>
    </source>
</reference>
<organism evidence="1 2">
    <name type="scientific">Rubus argutus</name>
    <name type="common">Southern blackberry</name>
    <dbReference type="NCBI Taxonomy" id="59490"/>
    <lineage>
        <taxon>Eukaryota</taxon>
        <taxon>Viridiplantae</taxon>
        <taxon>Streptophyta</taxon>
        <taxon>Embryophyta</taxon>
        <taxon>Tracheophyta</taxon>
        <taxon>Spermatophyta</taxon>
        <taxon>Magnoliopsida</taxon>
        <taxon>eudicotyledons</taxon>
        <taxon>Gunneridae</taxon>
        <taxon>Pentapetalae</taxon>
        <taxon>rosids</taxon>
        <taxon>fabids</taxon>
        <taxon>Rosales</taxon>
        <taxon>Rosaceae</taxon>
        <taxon>Rosoideae</taxon>
        <taxon>Rosoideae incertae sedis</taxon>
        <taxon>Rubus</taxon>
    </lineage>
</organism>
<dbReference type="EMBL" id="JBEDUW010000002">
    <property type="protein sequence ID" value="KAK9941666.1"/>
    <property type="molecule type" value="Genomic_DNA"/>
</dbReference>
<dbReference type="AlphaFoldDB" id="A0AAW1XZL2"/>
<gene>
    <name evidence="1" type="ORF">M0R45_007365</name>
</gene>
<evidence type="ECO:0000313" key="2">
    <source>
        <dbReference type="Proteomes" id="UP001457282"/>
    </source>
</evidence>
<comment type="caution">
    <text evidence="1">The sequence shown here is derived from an EMBL/GenBank/DDBJ whole genome shotgun (WGS) entry which is preliminary data.</text>
</comment>
<sequence length="149" mass="16191">MHSSNHSAASQLFLPPFSPEPEPISSAHSRPATPPAAISELSSLSVITTGHSFRPPTRFWNSKTEPVPSRALPRPVASLAWDIEHRPSLIHICLLSLSLSTIGFNQLSNSLYSQPPHLQSNLFGHPHRHKLHSNSTMPLSSVSTATQAV</sequence>
<name>A0AAW1XZL2_RUBAR</name>
<protein>
    <submittedName>
        <fullName evidence="1">Uncharacterized protein</fullName>
    </submittedName>
</protein>
<accession>A0AAW1XZL2</accession>
<evidence type="ECO:0000313" key="1">
    <source>
        <dbReference type="EMBL" id="KAK9941666.1"/>
    </source>
</evidence>
<keyword evidence="2" id="KW-1185">Reference proteome</keyword>
<proteinExistence type="predicted"/>